<evidence type="ECO:0000256" key="2">
    <source>
        <dbReference type="ARBA" id="ARBA00022588"/>
    </source>
</evidence>
<feature type="domain" description="Peptidoglycan recognition protein family" evidence="5">
    <location>
        <begin position="1"/>
        <end position="144"/>
    </location>
</feature>
<organism evidence="6 7">
    <name type="scientific">Ranatra chinensis</name>
    <dbReference type="NCBI Taxonomy" id="642074"/>
    <lineage>
        <taxon>Eukaryota</taxon>
        <taxon>Metazoa</taxon>
        <taxon>Ecdysozoa</taxon>
        <taxon>Arthropoda</taxon>
        <taxon>Hexapoda</taxon>
        <taxon>Insecta</taxon>
        <taxon>Pterygota</taxon>
        <taxon>Neoptera</taxon>
        <taxon>Paraneoptera</taxon>
        <taxon>Hemiptera</taxon>
        <taxon>Heteroptera</taxon>
        <taxon>Panheteroptera</taxon>
        <taxon>Nepomorpha</taxon>
        <taxon>Nepidae</taxon>
        <taxon>Ranatrinae</taxon>
        <taxon>Ranatra</taxon>
    </lineage>
</organism>
<dbReference type="SUPFAM" id="SSF55846">
    <property type="entry name" value="N-acetylmuramoyl-L-alanine amidase-like"/>
    <property type="match status" value="1"/>
</dbReference>
<evidence type="ECO:0000259" key="5">
    <source>
        <dbReference type="SMART" id="SM00701"/>
    </source>
</evidence>
<reference evidence="6 7" key="1">
    <citation type="submission" date="2024-07" db="EMBL/GenBank/DDBJ databases">
        <title>Chromosome-level genome assembly of the water stick insect Ranatra chinensis (Heteroptera: Nepidae).</title>
        <authorList>
            <person name="Liu X."/>
        </authorList>
    </citation>
    <scope>NUCLEOTIDE SEQUENCE [LARGE SCALE GENOMIC DNA]</scope>
    <source>
        <strain evidence="6">Cailab_2021Rc</strain>
        <tissue evidence="6">Muscle</tissue>
    </source>
</reference>
<name>A0ABD0YGU6_9HEMI</name>
<evidence type="ECO:0000256" key="3">
    <source>
        <dbReference type="ARBA" id="ARBA00022859"/>
    </source>
</evidence>
<dbReference type="SMART" id="SM00644">
    <property type="entry name" value="Ami_2"/>
    <property type="match status" value="1"/>
</dbReference>
<dbReference type="InterPro" id="IPR015510">
    <property type="entry name" value="PGRP"/>
</dbReference>
<dbReference type="InterPro" id="IPR002502">
    <property type="entry name" value="Amidase_domain"/>
</dbReference>
<sequence length="182" mass="20047">MPLVRRKQWSAVKPNYPVPPLRSLPARYALIETTGGYQCLNTHRCSQVVLSIQAARVFNGLNDIAYNFLVGGDGLLYEGLGWNKAGYSAGSLNSYAISVAFVGNFTLDLPNPQQINSTKMLLEGAVRANQLAPDYKLMLVSQVAEGDTAGPRLTSLVRSWPHWSECDPVCQQIKKADEQDDF</sequence>
<dbReference type="PANTHER" id="PTHR11022:SF74">
    <property type="entry name" value="PEPTIDOGLYCAN-RECOGNITION PROTEIN SA"/>
    <property type="match status" value="1"/>
</dbReference>
<comment type="caution">
    <text evidence="6">The sequence shown here is derived from an EMBL/GenBank/DDBJ whole genome shotgun (WGS) entry which is preliminary data.</text>
</comment>
<dbReference type="EMBL" id="JBFDAA010000007">
    <property type="protein sequence ID" value="KAL1130487.1"/>
    <property type="molecule type" value="Genomic_DNA"/>
</dbReference>
<evidence type="ECO:0000259" key="4">
    <source>
        <dbReference type="SMART" id="SM00644"/>
    </source>
</evidence>
<dbReference type="Proteomes" id="UP001558652">
    <property type="component" value="Unassembled WGS sequence"/>
</dbReference>
<accession>A0ABD0YGU6</accession>
<dbReference type="PANTHER" id="PTHR11022">
    <property type="entry name" value="PEPTIDOGLYCAN RECOGNITION PROTEIN"/>
    <property type="match status" value="1"/>
</dbReference>
<evidence type="ECO:0000313" key="6">
    <source>
        <dbReference type="EMBL" id="KAL1130487.1"/>
    </source>
</evidence>
<proteinExistence type="inferred from homology"/>
<dbReference type="InterPro" id="IPR006619">
    <property type="entry name" value="PGRP_domain_met/bac"/>
</dbReference>
<dbReference type="SMART" id="SM00701">
    <property type="entry name" value="PGRP"/>
    <property type="match status" value="1"/>
</dbReference>
<keyword evidence="2" id="KW-0399">Innate immunity</keyword>
<keyword evidence="3" id="KW-0391">Immunity</keyword>
<dbReference type="InterPro" id="IPR036505">
    <property type="entry name" value="Amidase/PGRP_sf"/>
</dbReference>
<dbReference type="Gene3D" id="3.40.80.10">
    <property type="entry name" value="Peptidoglycan recognition protein-like"/>
    <property type="match status" value="1"/>
</dbReference>
<evidence type="ECO:0008006" key="8">
    <source>
        <dbReference type="Google" id="ProtNLM"/>
    </source>
</evidence>
<gene>
    <name evidence="6" type="ORF">AAG570_011735</name>
</gene>
<dbReference type="Pfam" id="PF01510">
    <property type="entry name" value="Amidase_2"/>
    <property type="match status" value="1"/>
</dbReference>
<evidence type="ECO:0000313" key="7">
    <source>
        <dbReference type="Proteomes" id="UP001558652"/>
    </source>
</evidence>
<comment type="similarity">
    <text evidence="1">Belongs to the N-acetylmuramoyl-L-alanine amidase 2 family.</text>
</comment>
<evidence type="ECO:0000256" key="1">
    <source>
        <dbReference type="ARBA" id="ARBA00007553"/>
    </source>
</evidence>
<dbReference type="AlphaFoldDB" id="A0ABD0YGU6"/>
<feature type="domain" description="N-acetylmuramoyl-L-alanine amidase" evidence="4">
    <location>
        <begin position="16"/>
        <end position="162"/>
    </location>
</feature>
<dbReference type="CDD" id="cd06583">
    <property type="entry name" value="PGRP"/>
    <property type="match status" value="1"/>
</dbReference>
<protein>
    <recommendedName>
        <fullName evidence="8">Peptidoglycan-recognition protein</fullName>
    </recommendedName>
</protein>
<keyword evidence="7" id="KW-1185">Reference proteome</keyword>
<dbReference type="GO" id="GO:0045087">
    <property type="term" value="P:innate immune response"/>
    <property type="evidence" value="ECO:0007669"/>
    <property type="project" value="UniProtKB-KW"/>
</dbReference>